<organism evidence="1">
    <name type="scientific">viral metagenome</name>
    <dbReference type="NCBI Taxonomy" id="1070528"/>
    <lineage>
        <taxon>unclassified sequences</taxon>
        <taxon>metagenomes</taxon>
        <taxon>organismal metagenomes</taxon>
    </lineage>
</organism>
<reference evidence="1" key="1">
    <citation type="submission" date="2020-03" db="EMBL/GenBank/DDBJ databases">
        <title>The deep terrestrial virosphere.</title>
        <authorList>
            <person name="Holmfeldt K."/>
            <person name="Nilsson E."/>
            <person name="Simone D."/>
            <person name="Lopez-Fernandez M."/>
            <person name="Wu X."/>
            <person name="de Brujin I."/>
            <person name="Lundin D."/>
            <person name="Andersson A."/>
            <person name="Bertilsson S."/>
            <person name="Dopson M."/>
        </authorList>
    </citation>
    <scope>NUCLEOTIDE SEQUENCE</scope>
    <source>
        <strain evidence="1">TM448A05485</strain>
    </source>
</reference>
<accession>A0A6H2A500</accession>
<gene>
    <name evidence="1" type="ORF">TM448A05485_0004</name>
</gene>
<protein>
    <submittedName>
        <fullName evidence="1">Uncharacterized protein</fullName>
    </submittedName>
</protein>
<evidence type="ECO:0000313" key="1">
    <source>
        <dbReference type="EMBL" id="QJA54667.1"/>
    </source>
</evidence>
<dbReference type="EMBL" id="MT144527">
    <property type="protein sequence ID" value="QJA54667.1"/>
    <property type="molecule type" value="Genomic_DNA"/>
</dbReference>
<dbReference type="AlphaFoldDB" id="A0A6H2A500"/>
<sequence>MTQVKEESFEITQLTPGMSGVDVEPGDDLVEWDDLFRYKVPIGFSYVVEPIDFFSAYLQYLQEGVGGCVSDDGGTQTNETVDANNATVNDVVLLPAVMTAGDALYIGYRHPFNLTVVKYSTRGDGVGTVTWEYWNGTAWVALLGVVDGTSNFSAAAGTYNISWAIPADWAKTTVLGFNFYWVRGRVSAVTGAGTAATLGDQIWIYTVASEVRAIDRVRVQVRDASEEGRRTIFGPLQYAQIKDFQDITKFAHPDIEREIVLPEDHWLVIEVRSTAGVIDASDCYFKLSCKRIRHTLFEEKLPLPGKEKRVEEFKRKHKIWASR</sequence>
<name>A0A6H2A500_9ZZZZ</name>
<proteinExistence type="predicted"/>